<organism evidence="2 3">
    <name type="scientific">Nocardia neocaledoniensis</name>
    <dbReference type="NCBI Taxonomy" id="236511"/>
    <lineage>
        <taxon>Bacteria</taxon>
        <taxon>Bacillati</taxon>
        <taxon>Actinomycetota</taxon>
        <taxon>Actinomycetes</taxon>
        <taxon>Mycobacteriales</taxon>
        <taxon>Nocardiaceae</taxon>
        <taxon>Nocardia</taxon>
    </lineage>
</organism>
<gene>
    <name evidence="2" type="ORF">DFR69_104747</name>
</gene>
<comment type="caution">
    <text evidence="2">The sequence shown here is derived from an EMBL/GenBank/DDBJ whole genome shotgun (WGS) entry which is preliminary data.</text>
</comment>
<proteinExistence type="predicted"/>
<evidence type="ECO:0000313" key="2">
    <source>
        <dbReference type="EMBL" id="PWV76633.1"/>
    </source>
</evidence>
<feature type="region of interest" description="Disordered" evidence="1">
    <location>
        <begin position="32"/>
        <end position="53"/>
    </location>
</feature>
<dbReference type="RefSeq" id="WP_167456268.1">
    <property type="nucleotide sequence ID" value="NZ_QGTL01000004.1"/>
</dbReference>
<dbReference type="Proteomes" id="UP000246410">
    <property type="component" value="Unassembled WGS sequence"/>
</dbReference>
<protein>
    <submittedName>
        <fullName evidence="2">Uncharacterized protein</fullName>
    </submittedName>
</protein>
<evidence type="ECO:0000313" key="3">
    <source>
        <dbReference type="Proteomes" id="UP000246410"/>
    </source>
</evidence>
<accession>A0A317NPA9</accession>
<dbReference type="AlphaFoldDB" id="A0A317NPA9"/>
<dbReference type="EMBL" id="QGTL01000004">
    <property type="protein sequence ID" value="PWV76633.1"/>
    <property type="molecule type" value="Genomic_DNA"/>
</dbReference>
<name>A0A317NPA9_9NOCA</name>
<sequence>MTESAAAILALILGLCAVIAVTVWWPNPLDREAPEEPVLHGPPLPPAPRRDGP</sequence>
<keyword evidence="3" id="KW-1185">Reference proteome</keyword>
<evidence type="ECO:0000256" key="1">
    <source>
        <dbReference type="SAM" id="MobiDB-lite"/>
    </source>
</evidence>
<reference evidence="2 3" key="1">
    <citation type="submission" date="2018-05" db="EMBL/GenBank/DDBJ databases">
        <title>Genomic Encyclopedia of Type Strains, Phase IV (KMG-IV): sequencing the most valuable type-strain genomes for metagenomic binning, comparative biology and taxonomic classification.</title>
        <authorList>
            <person name="Goeker M."/>
        </authorList>
    </citation>
    <scope>NUCLEOTIDE SEQUENCE [LARGE SCALE GENOMIC DNA]</scope>
    <source>
        <strain evidence="2 3">DSM 44717</strain>
    </source>
</reference>